<keyword evidence="2" id="KW-1185">Reference proteome</keyword>
<dbReference type="Proteomes" id="UP000188605">
    <property type="component" value="Unassembled WGS sequence"/>
</dbReference>
<sequence>MKPLLSPKVDFVFKKIFGSEGSEIILTSFLNAILKTNNIKTVNIKNIHSEKDYIIDKFSRIEVQATTECGNLINIELQLMRYYTKYYMTQQTLYYWSKLYGSQLSENENYDKLNKTICINILDFEFLKNDNFHHCFKLKEKTTNEELTDLQELYFVEIPKSKEPQNENDLLGIWMEFLKNPSGEIIATLEIKNELIKKALDKLSIISNKATDIAIYNERLKILRDEKSALETAELRGKAEGIKEGKIEAKKEGKIEGQIEVYYLEVGLSAQKIAEKLDVSINIVENTIQNLLKQST</sequence>
<protein>
    <submittedName>
        <fullName evidence="1">Uncharacterized protein</fullName>
    </submittedName>
</protein>
<name>A0ACC8XA38_9FIRM</name>
<comment type="caution">
    <text evidence="1">The sequence shown here is derived from an EMBL/GenBank/DDBJ whole genome shotgun (WGS) entry which is preliminary data.</text>
</comment>
<dbReference type="EMBL" id="LJDB01000074">
    <property type="protein sequence ID" value="ONI39005.1"/>
    <property type="molecule type" value="Genomic_DNA"/>
</dbReference>
<evidence type="ECO:0000313" key="2">
    <source>
        <dbReference type="Proteomes" id="UP000188605"/>
    </source>
</evidence>
<accession>A0ACC8XA38</accession>
<evidence type="ECO:0000313" key="1">
    <source>
        <dbReference type="EMBL" id="ONI39005.1"/>
    </source>
</evidence>
<gene>
    <name evidence="1" type="ORF">AN396_09620</name>
</gene>
<organism evidence="1 2">
    <name type="scientific">Candidatus Epulonipiscium fishelsonii</name>
    <dbReference type="NCBI Taxonomy" id="77094"/>
    <lineage>
        <taxon>Bacteria</taxon>
        <taxon>Bacillati</taxon>
        <taxon>Bacillota</taxon>
        <taxon>Clostridia</taxon>
        <taxon>Lachnospirales</taxon>
        <taxon>Lachnospiraceae</taxon>
        <taxon>Candidatus Epulonipiscium</taxon>
    </lineage>
</organism>
<reference evidence="1" key="1">
    <citation type="submission" date="2016-08" db="EMBL/GenBank/DDBJ databases">
        <authorList>
            <person name="Ngugi D.K."/>
            <person name="Miyake S."/>
            <person name="Stingl U."/>
        </authorList>
    </citation>
    <scope>NUCLEOTIDE SEQUENCE</scope>
    <source>
        <strain evidence="1">SCG-B11WGA-EpuloA1</strain>
    </source>
</reference>
<proteinExistence type="predicted"/>